<organism evidence="1">
    <name type="scientific">Oryza barthii</name>
    <dbReference type="NCBI Taxonomy" id="65489"/>
    <lineage>
        <taxon>Eukaryota</taxon>
        <taxon>Viridiplantae</taxon>
        <taxon>Streptophyta</taxon>
        <taxon>Embryophyta</taxon>
        <taxon>Tracheophyta</taxon>
        <taxon>Spermatophyta</taxon>
        <taxon>Magnoliopsida</taxon>
        <taxon>Liliopsida</taxon>
        <taxon>Poales</taxon>
        <taxon>Poaceae</taxon>
        <taxon>BOP clade</taxon>
        <taxon>Oryzoideae</taxon>
        <taxon>Oryzeae</taxon>
        <taxon>Oryzinae</taxon>
        <taxon>Oryza</taxon>
    </lineage>
</organism>
<dbReference type="AlphaFoldDB" id="A0A0D3HJB5"/>
<dbReference type="PaxDb" id="65489-OBART11G06060.2"/>
<evidence type="ECO:0000313" key="2">
    <source>
        <dbReference type="Proteomes" id="UP000026960"/>
    </source>
</evidence>
<dbReference type="EnsemblPlants" id="OBART11G06060.2">
    <property type="protein sequence ID" value="OBART11G06060.2"/>
    <property type="gene ID" value="OBART11G06060"/>
</dbReference>
<protein>
    <submittedName>
        <fullName evidence="1">Uncharacterized protein</fullName>
    </submittedName>
</protein>
<name>A0A0D3HJB5_9ORYZ</name>
<dbReference type="HOGENOM" id="CLU_2561927_0_0_1"/>
<sequence length="82" mass="9146">MTTKVPWRAHWKRRCWRKSARSLATAAEVEVAAKAAEEAASNPWRRNSVELVRSPPLSDAPSMWVVVAPPDVVGLPHQPTYS</sequence>
<accession>A0A0D3HJB5</accession>
<reference evidence="1" key="1">
    <citation type="journal article" date="2009" name="Rice">
        <title>De Novo Next Generation Sequencing of Plant Genomes.</title>
        <authorList>
            <person name="Rounsley S."/>
            <person name="Marri P.R."/>
            <person name="Yu Y."/>
            <person name="He R."/>
            <person name="Sisneros N."/>
            <person name="Goicoechea J.L."/>
            <person name="Lee S.J."/>
            <person name="Angelova A."/>
            <person name="Kudrna D."/>
            <person name="Luo M."/>
            <person name="Affourtit J."/>
            <person name="Desany B."/>
            <person name="Knight J."/>
            <person name="Niazi F."/>
            <person name="Egholm M."/>
            <person name="Wing R.A."/>
        </authorList>
    </citation>
    <scope>NUCLEOTIDE SEQUENCE [LARGE SCALE GENOMIC DNA]</scope>
    <source>
        <strain evidence="1">cv. IRGC 105608</strain>
    </source>
</reference>
<keyword evidence="2" id="KW-1185">Reference proteome</keyword>
<proteinExistence type="predicted"/>
<dbReference type="Gramene" id="OBART11G06060.2">
    <property type="protein sequence ID" value="OBART11G06060.2"/>
    <property type="gene ID" value="OBART11G06060"/>
</dbReference>
<evidence type="ECO:0000313" key="1">
    <source>
        <dbReference type="EnsemblPlants" id="OBART11G06060.2"/>
    </source>
</evidence>
<dbReference type="Proteomes" id="UP000026960">
    <property type="component" value="Chromosome 11"/>
</dbReference>
<reference evidence="1" key="2">
    <citation type="submission" date="2015-03" db="UniProtKB">
        <authorList>
            <consortium name="EnsemblPlants"/>
        </authorList>
    </citation>
    <scope>IDENTIFICATION</scope>
</reference>